<evidence type="ECO:0000256" key="1">
    <source>
        <dbReference type="SAM" id="MobiDB-lite"/>
    </source>
</evidence>
<dbReference type="EMBL" id="JAFBMS010000008">
    <property type="protein sequence ID" value="KAG9349812.1"/>
    <property type="molecule type" value="Genomic_DNA"/>
</dbReference>
<sequence>MERQQQPWNSVWNLYKAFRQQKDAKRDPERLHRSCFPFTAACTQGREQLLKLCELFVSLVQEKASAWLSRGGENCSGMQRRGPCAKEQGLIESSP</sequence>
<protein>
    <submittedName>
        <fullName evidence="2">Uncharacterized protein</fullName>
    </submittedName>
</protein>
<evidence type="ECO:0000313" key="3">
    <source>
        <dbReference type="Proteomes" id="UP000824540"/>
    </source>
</evidence>
<reference evidence="2" key="1">
    <citation type="thesis" date="2021" institute="BYU ScholarsArchive" country="Provo, UT, USA">
        <title>Applications of and Algorithms for Genome Assembly and Genomic Analyses with an Emphasis on Marine Teleosts.</title>
        <authorList>
            <person name="Pickett B.D."/>
        </authorList>
    </citation>
    <scope>NUCLEOTIDE SEQUENCE</scope>
    <source>
        <strain evidence="2">HI-2016</strain>
    </source>
</reference>
<accession>A0A8T2PJI2</accession>
<comment type="caution">
    <text evidence="2">The sequence shown here is derived from an EMBL/GenBank/DDBJ whole genome shotgun (WGS) entry which is preliminary data.</text>
</comment>
<organism evidence="2 3">
    <name type="scientific">Albula glossodonta</name>
    <name type="common">roundjaw bonefish</name>
    <dbReference type="NCBI Taxonomy" id="121402"/>
    <lineage>
        <taxon>Eukaryota</taxon>
        <taxon>Metazoa</taxon>
        <taxon>Chordata</taxon>
        <taxon>Craniata</taxon>
        <taxon>Vertebrata</taxon>
        <taxon>Euteleostomi</taxon>
        <taxon>Actinopterygii</taxon>
        <taxon>Neopterygii</taxon>
        <taxon>Teleostei</taxon>
        <taxon>Albuliformes</taxon>
        <taxon>Albulidae</taxon>
        <taxon>Albula</taxon>
    </lineage>
</organism>
<feature type="region of interest" description="Disordered" evidence="1">
    <location>
        <begin position="72"/>
        <end position="95"/>
    </location>
</feature>
<dbReference type="Proteomes" id="UP000824540">
    <property type="component" value="Unassembled WGS sequence"/>
</dbReference>
<proteinExistence type="predicted"/>
<keyword evidence="3" id="KW-1185">Reference proteome</keyword>
<name>A0A8T2PJI2_9TELE</name>
<dbReference type="AlphaFoldDB" id="A0A8T2PJI2"/>
<evidence type="ECO:0000313" key="2">
    <source>
        <dbReference type="EMBL" id="KAG9349812.1"/>
    </source>
</evidence>
<gene>
    <name evidence="2" type="ORF">JZ751_026165</name>
</gene>